<keyword evidence="2" id="KW-1185">Reference proteome</keyword>
<evidence type="ECO:0000313" key="1">
    <source>
        <dbReference type="EMBL" id="QHB38597.1"/>
    </source>
</evidence>
<name>A0A6B9L971_9CAUD</name>
<protein>
    <submittedName>
        <fullName evidence="1">Uncharacterized protein</fullName>
    </submittedName>
</protein>
<sequence>MKKNQKTLEDRAEYVKNQVNERHKSLNVADVIRRTAQELFLSEDTIWKDFAKTKHNEKNN</sequence>
<dbReference type="Proteomes" id="UP000465063">
    <property type="component" value="Segment"/>
</dbReference>
<dbReference type="EMBL" id="MN812205">
    <property type="protein sequence ID" value="QHB38597.1"/>
    <property type="molecule type" value="Genomic_DNA"/>
</dbReference>
<accession>A0A6B9L971</accession>
<evidence type="ECO:0000313" key="2">
    <source>
        <dbReference type="Proteomes" id="UP000465063"/>
    </source>
</evidence>
<proteinExistence type="predicted"/>
<organism evidence="1 2">
    <name type="scientific">Flavobacterium phage vB_FspM_pippi8-1</name>
    <dbReference type="NCBI Taxonomy" id="2686244"/>
    <lineage>
        <taxon>Viruses</taxon>
        <taxon>Duplodnaviria</taxon>
        <taxon>Heunggongvirae</taxon>
        <taxon>Uroviricota</taxon>
        <taxon>Caudoviricetes</taxon>
        <taxon>Winoviridae</taxon>
        <taxon>Pippivirus</taxon>
        <taxon>Pippivirus pippi</taxon>
    </lineage>
</organism>
<reference evidence="1 2" key="1">
    <citation type="journal article" date="2020" name="Viruses">
        <title>Diversity and Host Interactions Among Virulent and Temperate Baltic Sea Flavobacterium Phages.</title>
        <authorList>
            <person name="Nilsson E."/>
            <person name="Bayfield O.W."/>
            <person name="Lundin D."/>
            <person name="Antson A.A."/>
            <person name="Holmfeldt K."/>
        </authorList>
    </citation>
    <scope>NUCLEOTIDE SEQUENCE [LARGE SCALE GENOMIC DNA]</scope>
</reference>
<gene>
    <name evidence="1" type="ORF">pippi81_gp033</name>
</gene>